<organism evidence="2 3">
    <name type="scientific">Dunaliella salina</name>
    <name type="common">Green alga</name>
    <name type="synonym">Protococcus salinus</name>
    <dbReference type="NCBI Taxonomy" id="3046"/>
    <lineage>
        <taxon>Eukaryota</taxon>
        <taxon>Viridiplantae</taxon>
        <taxon>Chlorophyta</taxon>
        <taxon>core chlorophytes</taxon>
        <taxon>Chlorophyceae</taxon>
        <taxon>CS clade</taxon>
        <taxon>Chlamydomonadales</taxon>
        <taxon>Dunaliellaceae</taxon>
        <taxon>Dunaliella</taxon>
    </lineage>
</organism>
<protein>
    <recommendedName>
        <fullName evidence="1">HNH domain-containing protein</fullName>
    </recommendedName>
</protein>
<proteinExistence type="predicted"/>
<dbReference type="InterPro" id="IPR003615">
    <property type="entry name" value="HNH_nuc"/>
</dbReference>
<dbReference type="Pfam" id="PF01844">
    <property type="entry name" value="HNH"/>
    <property type="match status" value="1"/>
</dbReference>
<sequence length="123" mass="14002">MPPKQQACAFGTCSFPCIASNHKTNFFRKYPNGYPGNDGFYTCRNCPARCTGKEIQVDHIKPKTPKRGQFDHGGTNCVKNLQPLCPTCNNKKKNNFPSDDRMVRKIPNKFRRPLHRLMDGLSI</sequence>
<evidence type="ECO:0000259" key="1">
    <source>
        <dbReference type="Pfam" id="PF01844"/>
    </source>
</evidence>
<keyword evidence="3" id="KW-1185">Reference proteome</keyword>
<gene>
    <name evidence="2" type="ORF">DUNSADRAFT_4407</name>
</gene>
<dbReference type="EMBL" id="MU069616">
    <property type="protein sequence ID" value="KAF5837427.1"/>
    <property type="molecule type" value="Genomic_DNA"/>
</dbReference>
<dbReference type="InterPro" id="IPR002711">
    <property type="entry name" value="HNH"/>
</dbReference>
<accession>A0ABQ7GS37</accession>
<comment type="caution">
    <text evidence="2">The sequence shown here is derived from an EMBL/GenBank/DDBJ whole genome shotgun (WGS) entry which is preliminary data.</text>
</comment>
<feature type="domain" description="HNH" evidence="1">
    <location>
        <begin position="43"/>
        <end position="94"/>
    </location>
</feature>
<name>A0ABQ7GS37_DUNSA</name>
<dbReference type="CDD" id="cd00085">
    <property type="entry name" value="HNHc"/>
    <property type="match status" value="1"/>
</dbReference>
<dbReference type="Proteomes" id="UP000815325">
    <property type="component" value="Unassembled WGS sequence"/>
</dbReference>
<dbReference type="Gene3D" id="1.10.30.50">
    <property type="match status" value="1"/>
</dbReference>
<evidence type="ECO:0000313" key="3">
    <source>
        <dbReference type="Proteomes" id="UP000815325"/>
    </source>
</evidence>
<reference evidence="2" key="1">
    <citation type="submission" date="2017-08" db="EMBL/GenBank/DDBJ databases">
        <authorList>
            <person name="Polle J.E."/>
            <person name="Barry K."/>
            <person name="Cushman J."/>
            <person name="Schmutz J."/>
            <person name="Tran D."/>
            <person name="Hathwaick L.T."/>
            <person name="Yim W.C."/>
            <person name="Jenkins J."/>
            <person name="Mckie-Krisberg Z.M."/>
            <person name="Prochnik S."/>
            <person name="Lindquist E."/>
            <person name="Dockter R.B."/>
            <person name="Adam C."/>
            <person name="Molina H."/>
            <person name="Bunkerborg J."/>
            <person name="Jin E."/>
            <person name="Buchheim M."/>
            <person name="Magnuson J."/>
        </authorList>
    </citation>
    <scope>NUCLEOTIDE SEQUENCE</scope>
    <source>
        <strain evidence="2">CCAP 19/18</strain>
    </source>
</reference>
<evidence type="ECO:0000313" key="2">
    <source>
        <dbReference type="EMBL" id="KAF5837427.1"/>
    </source>
</evidence>